<dbReference type="Proteomes" id="UP000000580">
    <property type="component" value="Chromosome"/>
</dbReference>
<dbReference type="GO" id="GO:0006310">
    <property type="term" value="P:DNA recombination"/>
    <property type="evidence" value="ECO:0007669"/>
    <property type="project" value="UniProtKB-KW"/>
</dbReference>
<reference evidence="3 4" key="1">
    <citation type="journal article" date="2005" name="Proc. Natl. Acad. Sci. U.S.A.">
        <title>The complete genome sequence of Mycobacterium avium subspecies paratuberculosis.</title>
        <authorList>
            <person name="Li L."/>
            <person name="Bannantine J.P."/>
            <person name="Zhang Q."/>
            <person name="Amonsin A."/>
            <person name="May B.J."/>
            <person name="Alt D."/>
            <person name="Banerji N."/>
            <person name="Kanjilal S."/>
            <person name="Kapur V."/>
        </authorList>
    </citation>
    <scope>NUCLEOTIDE SEQUENCE [LARGE SCALE GENOMIC DNA]</scope>
    <source>
        <strain evidence="4">ATCC BAA-968 / K-10</strain>
    </source>
</reference>
<protein>
    <recommendedName>
        <fullName evidence="2">Tyr recombinase domain-containing protein</fullName>
    </recommendedName>
</protein>
<dbReference type="GO" id="GO:0003677">
    <property type="term" value="F:DNA binding"/>
    <property type="evidence" value="ECO:0007669"/>
    <property type="project" value="InterPro"/>
</dbReference>
<dbReference type="InterPro" id="IPR013762">
    <property type="entry name" value="Integrase-like_cat_sf"/>
</dbReference>
<dbReference type="InterPro" id="IPR011010">
    <property type="entry name" value="DNA_brk_join_enz"/>
</dbReference>
<keyword evidence="1" id="KW-0233">DNA recombination</keyword>
<proteinExistence type="predicted"/>
<accession>Q73TA2</accession>
<dbReference type="Gene3D" id="1.10.443.10">
    <property type="entry name" value="Intergrase catalytic core"/>
    <property type="match status" value="1"/>
</dbReference>
<dbReference type="InterPro" id="IPR002104">
    <property type="entry name" value="Integrase_catalytic"/>
</dbReference>
<dbReference type="HOGENOM" id="CLU_2585867_0_0_11"/>
<feature type="domain" description="Tyr recombinase" evidence="2">
    <location>
        <begin position="1"/>
        <end position="59"/>
    </location>
</feature>
<dbReference type="GO" id="GO:0015074">
    <property type="term" value="P:DNA integration"/>
    <property type="evidence" value="ECO:0007669"/>
    <property type="project" value="InterPro"/>
</dbReference>
<dbReference type="STRING" id="262316.MAP_3816"/>
<keyword evidence="4" id="KW-1185">Reference proteome</keyword>
<evidence type="ECO:0000313" key="4">
    <source>
        <dbReference type="Proteomes" id="UP000000580"/>
    </source>
</evidence>
<dbReference type="eggNOG" id="COG0582">
    <property type="taxonomic scope" value="Bacteria"/>
</dbReference>
<sequence length="80" mass="8778">MSPQQSFRSLRYTYASLCLAARIRPIDIAELMGHRDVKTTLTVYAHLINTDDHTGNMAALGSLAAPLQKPNYGNVIPLHG</sequence>
<dbReference type="AlphaFoldDB" id="Q73TA2"/>
<evidence type="ECO:0000259" key="2">
    <source>
        <dbReference type="PROSITE" id="PS51898"/>
    </source>
</evidence>
<evidence type="ECO:0000256" key="1">
    <source>
        <dbReference type="ARBA" id="ARBA00023172"/>
    </source>
</evidence>
<name>Q73TA2_MYCPA</name>
<gene>
    <name evidence="3" type="ordered locus">MAP_3816</name>
</gene>
<dbReference type="EMBL" id="AE016958">
    <property type="protein sequence ID" value="AAS06366.1"/>
    <property type="molecule type" value="Genomic_DNA"/>
</dbReference>
<organism evidence="3 4">
    <name type="scientific">Mycolicibacterium paratuberculosis (strain ATCC BAA-968 / K-10)</name>
    <name type="common">Mycobacterium paratuberculosis</name>
    <dbReference type="NCBI Taxonomy" id="262316"/>
    <lineage>
        <taxon>Bacteria</taxon>
        <taxon>Bacillati</taxon>
        <taxon>Actinomycetota</taxon>
        <taxon>Actinomycetes</taxon>
        <taxon>Mycobacteriales</taxon>
        <taxon>Mycobacteriaceae</taxon>
        <taxon>Mycobacterium</taxon>
        <taxon>Mycobacterium avium complex (MAC)</taxon>
    </lineage>
</organism>
<dbReference type="KEGG" id="mpa:MAP_3816"/>
<dbReference type="SUPFAM" id="SSF56349">
    <property type="entry name" value="DNA breaking-rejoining enzymes"/>
    <property type="match status" value="1"/>
</dbReference>
<dbReference type="PROSITE" id="PS51898">
    <property type="entry name" value="TYR_RECOMBINASE"/>
    <property type="match status" value="1"/>
</dbReference>
<evidence type="ECO:0000313" key="3">
    <source>
        <dbReference type="EMBL" id="AAS06366.1"/>
    </source>
</evidence>